<dbReference type="InterPro" id="IPR016159">
    <property type="entry name" value="Cullin_repeat-like_dom_sf"/>
</dbReference>
<dbReference type="EMBL" id="OVEO01000013">
    <property type="protein sequence ID" value="SPR00236.1"/>
    <property type="molecule type" value="Genomic_DNA"/>
</dbReference>
<dbReference type="InterPro" id="IPR036317">
    <property type="entry name" value="Cullin_homology_sf"/>
</dbReference>
<sequence>MWGGAAGGGRRGRYLSSDCRAGRGPPDHAKTEPWSVVAHPDRQDRVAATIAGVKRSRPRRKSSAEAPAAADDAGMQGAGDGEEVIDLEQGWAHCRDTGINPLLQRIETAFDDGEFERCTIKAETYMDVYDKVFKMCIQRDPNNHSEQLYVRYTEAIRMYLQGTVVPELARARSQNEVLFLREWNKRWKYQKILVQGLSGMFTYIDRFYVPNADDKLPLASQGFDLYSREVYEQYKANAKDAILSAVAKEREGEQQDANRLQTAVNVFVELGARVGSVALDYYRGDLETPLIEATKSYYFAHGRAWLDEDTCPAYMVKAEAVIRSESGRVDAYLHPSTKPKLILAVQHELLQQHQIELMEKPTGINALLEQGAQDDLSRMYRLFKEVEDGVKHIAKALRDHVKQIGVGYIEASKEEPATPAAPGQSDDHDLVKKLIALHDTYLNIVKTCMASDTIVEKALREAFEDAINREHYTSNLLAKFVNALLTKGSKVSVATFEQTLDHVVMLYGYIRDKDIFEEEYQMYLANRLLASKSESHQAEKTMIAKLKSECGYHWTSKLESMFKDVQLSDELMQQFVATCGREFQTELHVNVCTMGRWPSAVLPTCNMPAQLKRLTDRFKMFYVNKHSGKKIEYQMDKGEADVSVRFADADPSSGVRANAKLLVVSTFQMVILLMYNQRTEFTFQEIADGTGIPRADLETHLLSLAHPKVKVLSKTPNTKDIRPDHVFALNTSYASKLFRVKVPLMKAPTKKSVGVDPKLQTQRRHQIDAAIVRIMKTRQRLHHNQLVSEVIKQLQRFKPAAADIKKRVENLIEQEYLERDDADRRYYNYLA</sequence>
<dbReference type="InterPro" id="IPR045093">
    <property type="entry name" value="Cullin"/>
</dbReference>
<dbReference type="SUPFAM" id="SSF75632">
    <property type="entry name" value="Cullin homology domain"/>
    <property type="match status" value="1"/>
</dbReference>
<dbReference type="GO" id="GO:0031625">
    <property type="term" value="F:ubiquitin protein ligase binding"/>
    <property type="evidence" value="ECO:0007669"/>
    <property type="project" value="InterPro"/>
</dbReference>
<dbReference type="PANTHER" id="PTHR11932">
    <property type="entry name" value="CULLIN"/>
    <property type="match status" value="1"/>
</dbReference>
<dbReference type="FunFam" id="1.10.10.10:FF:000014">
    <property type="entry name" value="Cullin 1"/>
    <property type="match status" value="1"/>
</dbReference>
<evidence type="ECO:0000313" key="9">
    <source>
        <dbReference type="Proteomes" id="UP000290189"/>
    </source>
</evidence>
<reference evidence="8 9" key="1">
    <citation type="submission" date="2018-03" db="EMBL/GenBank/DDBJ databases">
        <authorList>
            <person name="Fogelqvist J."/>
        </authorList>
    </citation>
    <scope>NUCLEOTIDE SEQUENCE [LARGE SCALE GENOMIC DNA]</scope>
</reference>
<dbReference type="PROSITE" id="PS01256">
    <property type="entry name" value="CULLIN_1"/>
    <property type="match status" value="1"/>
</dbReference>
<keyword evidence="3" id="KW-0832">Ubl conjugation</keyword>
<dbReference type="InterPro" id="IPR016158">
    <property type="entry name" value="Cullin_homology"/>
</dbReference>
<evidence type="ECO:0000259" key="7">
    <source>
        <dbReference type="PROSITE" id="PS50069"/>
    </source>
</evidence>
<dbReference type="GO" id="GO:0006511">
    <property type="term" value="P:ubiquitin-dependent protein catabolic process"/>
    <property type="evidence" value="ECO:0007669"/>
    <property type="project" value="InterPro"/>
</dbReference>
<dbReference type="Gene3D" id="3.30.230.130">
    <property type="entry name" value="Cullin, Chain C, Domain 2"/>
    <property type="match status" value="1"/>
</dbReference>
<protein>
    <recommendedName>
        <fullName evidence="7">Cullin family profile domain-containing protein</fullName>
    </recommendedName>
</protein>
<dbReference type="InterPro" id="IPR036390">
    <property type="entry name" value="WH_DNA-bd_sf"/>
</dbReference>
<dbReference type="PROSITE" id="PS50069">
    <property type="entry name" value="CULLIN_2"/>
    <property type="match status" value="1"/>
</dbReference>
<name>A0A3P3YJ62_PLABS</name>
<dbReference type="Pfam" id="PF10557">
    <property type="entry name" value="Cullin_Nedd8"/>
    <property type="match status" value="1"/>
</dbReference>
<dbReference type="Pfam" id="PF00888">
    <property type="entry name" value="Cullin"/>
    <property type="match status" value="1"/>
</dbReference>
<proteinExistence type="inferred from homology"/>
<dbReference type="SUPFAM" id="SSF74788">
    <property type="entry name" value="Cullin repeat-like"/>
    <property type="match status" value="1"/>
</dbReference>
<comment type="similarity">
    <text evidence="1 4 5">Belongs to the cullin family.</text>
</comment>
<dbReference type="Pfam" id="PF26557">
    <property type="entry name" value="Cullin_AB"/>
    <property type="match status" value="1"/>
</dbReference>
<evidence type="ECO:0000256" key="3">
    <source>
        <dbReference type="ARBA" id="ARBA00022843"/>
    </source>
</evidence>
<feature type="region of interest" description="Disordered" evidence="6">
    <location>
        <begin position="1"/>
        <end position="79"/>
    </location>
</feature>
<dbReference type="InterPro" id="IPR059120">
    <property type="entry name" value="Cullin-like_AB"/>
</dbReference>
<dbReference type="InterPro" id="IPR016157">
    <property type="entry name" value="Cullin_CS"/>
</dbReference>
<dbReference type="InterPro" id="IPR001373">
    <property type="entry name" value="Cullin_N"/>
</dbReference>
<gene>
    <name evidence="8" type="ORF">PLBR_LOCUS7451</name>
</gene>
<keyword evidence="8" id="KW-0496">Mitochondrion</keyword>
<evidence type="ECO:0000313" key="8">
    <source>
        <dbReference type="EMBL" id="SPR00236.1"/>
    </source>
</evidence>
<dbReference type="Proteomes" id="UP000290189">
    <property type="component" value="Unassembled WGS sequence"/>
</dbReference>
<geneLocation type="mitochondrion" evidence="8"/>
<dbReference type="FunFam" id="1.20.1310.10:FF:000002">
    <property type="entry name" value="cullin-3 isoform X1"/>
    <property type="match status" value="1"/>
</dbReference>
<evidence type="ECO:0000256" key="5">
    <source>
        <dbReference type="RuleBase" id="RU003829"/>
    </source>
</evidence>
<evidence type="ECO:0000256" key="6">
    <source>
        <dbReference type="SAM" id="MobiDB-lite"/>
    </source>
</evidence>
<accession>A0A3P3YJ62</accession>
<dbReference type="GO" id="GO:0031461">
    <property type="term" value="C:cullin-RING ubiquitin ligase complex"/>
    <property type="evidence" value="ECO:0007669"/>
    <property type="project" value="InterPro"/>
</dbReference>
<dbReference type="InterPro" id="IPR036388">
    <property type="entry name" value="WH-like_DNA-bd_sf"/>
</dbReference>
<evidence type="ECO:0000256" key="1">
    <source>
        <dbReference type="ARBA" id="ARBA00006019"/>
    </source>
</evidence>
<evidence type="ECO:0000256" key="2">
    <source>
        <dbReference type="ARBA" id="ARBA00022499"/>
    </source>
</evidence>
<dbReference type="InterPro" id="IPR019559">
    <property type="entry name" value="Cullin_neddylation_domain"/>
</dbReference>
<dbReference type="SMART" id="SM00182">
    <property type="entry name" value="CULLIN"/>
    <property type="match status" value="1"/>
</dbReference>
<dbReference type="Gene3D" id="1.20.1310.10">
    <property type="entry name" value="Cullin Repeats"/>
    <property type="match status" value="4"/>
</dbReference>
<dbReference type="SUPFAM" id="SSF46785">
    <property type="entry name" value="Winged helix' DNA-binding domain"/>
    <property type="match status" value="1"/>
</dbReference>
<organism evidence="8 9">
    <name type="scientific">Plasmodiophora brassicae</name>
    <name type="common">Clubroot disease agent</name>
    <dbReference type="NCBI Taxonomy" id="37360"/>
    <lineage>
        <taxon>Eukaryota</taxon>
        <taxon>Sar</taxon>
        <taxon>Rhizaria</taxon>
        <taxon>Endomyxa</taxon>
        <taxon>Phytomyxea</taxon>
        <taxon>Plasmodiophorida</taxon>
        <taxon>Plasmodiophoridae</taxon>
        <taxon>Plasmodiophora</taxon>
    </lineage>
</organism>
<feature type="compositionally biased region" description="Low complexity" evidence="6">
    <location>
        <begin position="64"/>
        <end position="75"/>
    </location>
</feature>
<feature type="domain" description="Cullin family profile" evidence="7">
    <location>
        <begin position="472"/>
        <end position="705"/>
    </location>
</feature>
<dbReference type="FunFam" id="1.20.1310.10:FF:000001">
    <property type="entry name" value="Cullin 3"/>
    <property type="match status" value="1"/>
</dbReference>
<keyword evidence="2" id="KW-1017">Isopeptide bond</keyword>
<dbReference type="Gene3D" id="1.10.10.10">
    <property type="entry name" value="Winged helix-like DNA-binding domain superfamily/Winged helix DNA-binding domain"/>
    <property type="match status" value="1"/>
</dbReference>
<dbReference type="SMART" id="SM00884">
    <property type="entry name" value="Cullin_Nedd8"/>
    <property type="match status" value="1"/>
</dbReference>
<dbReference type="AlphaFoldDB" id="A0A3P3YJ62"/>
<evidence type="ECO:0000256" key="4">
    <source>
        <dbReference type="PROSITE-ProRule" id="PRU00330"/>
    </source>
</evidence>